<dbReference type="Proteomes" id="UP001320831">
    <property type="component" value="Unassembled WGS sequence"/>
</dbReference>
<gene>
    <name evidence="2" type="ORF">N5A92_23525</name>
</gene>
<comment type="caution">
    <text evidence="2">The sequence shown here is derived from an EMBL/GenBank/DDBJ whole genome shotgun (WGS) entry which is preliminary data.</text>
</comment>
<dbReference type="InterPro" id="IPR036102">
    <property type="entry name" value="OsmC/Ohrsf"/>
</dbReference>
<reference evidence="2 3" key="1">
    <citation type="submission" date="2022-09" db="EMBL/GenBank/DDBJ databases">
        <title>Chelativorans salina sp. nov., a novel slightly halophilic bacterium isolated from a saline lake sediment enrichment.</title>
        <authorList>
            <person name="Gao L."/>
            <person name="Fang B.-Z."/>
            <person name="Li W.-J."/>
        </authorList>
    </citation>
    <scope>NUCLEOTIDE SEQUENCE [LARGE SCALE GENOMIC DNA]</scope>
    <source>
        <strain evidence="2 3">EGI FJ00035</strain>
    </source>
</reference>
<accession>A0ABT2LTZ1</accession>
<dbReference type="SUPFAM" id="SSF82784">
    <property type="entry name" value="OsmC-like"/>
    <property type="match status" value="1"/>
</dbReference>
<dbReference type="Gene3D" id="3.40.50.1820">
    <property type="entry name" value="alpha/beta hydrolase"/>
    <property type="match status" value="1"/>
</dbReference>
<feature type="domain" description="Serine aminopeptidase S33" evidence="1">
    <location>
        <begin position="48"/>
        <end position="136"/>
    </location>
</feature>
<dbReference type="InterPro" id="IPR015946">
    <property type="entry name" value="KH_dom-like_a/b"/>
</dbReference>
<protein>
    <submittedName>
        <fullName evidence="2">Bifunctional alpha/beta hydrolase/OsmC family protein</fullName>
    </submittedName>
</protein>
<dbReference type="Pfam" id="PF02566">
    <property type="entry name" value="OsmC"/>
    <property type="match status" value="1"/>
</dbReference>
<dbReference type="PANTHER" id="PTHR39624:SF2">
    <property type="entry name" value="OSMC-LIKE PROTEIN"/>
    <property type="match status" value="1"/>
</dbReference>
<evidence type="ECO:0000259" key="1">
    <source>
        <dbReference type="Pfam" id="PF12146"/>
    </source>
</evidence>
<dbReference type="RefSeq" id="WP_260906750.1">
    <property type="nucleotide sequence ID" value="NZ_JAOCZP010000010.1"/>
</dbReference>
<dbReference type="Pfam" id="PF12146">
    <property type="entry name" value="Hydrolase_4"/>
    <property type="match status" value="1"/>
</dbReference>
<dbReference type="InterPro" id="IPR029058">
    <property type="entry name" value="AB_hydrolase_fold"/>
</dbReference>
<name>A0ABT2LTZ1_9HYPH</name>
<evidence type="ECO:0000313" key="3">
    <source>
        <dbReference type="Proteomes" id="UP001320831"/>
    </source>
</evidence>
<dbReference type="PANTHER" id="PTHR39624">
    <property type="entry name" value="PROTEIN INVOLVED IN RIMO-MEDIATED BETA-METHYLTHIOLATION OF RIBOSOMAL PROTEIN S12 YCAO"/>
    <property type="match status" value="1"/>
</dbReference>
<dbReference type="InterPro" id="IPR022742">
    <property type="entry name" value="Hydrolase_4"/>
</dbReference>
<sequence>MTSSTQRLEFAGHSGATLAARLDLPGGPVRAYALFAHCFTCSKDLAAVRSIAAELAREGIAVLRFDFTGLGSSEGEFASTDFSSNVADLVSAADYLRDHYLAPSVLIGHSLGGAAVLAVAKDIPEVRAVVTIGAPADAAHVLKNFGASLEVIDRQGDAEVDLAGRKFRIGKQFVEDVRAQRILEAVAAMRKPLLILHAPRDETVGIENATAIFTAAKHPKSFVSLDTADHLLTQHDDAAFAARVMAGWLSRYIVGDVPQDRVAIEHVRVSETGAGAYQNTVLAGRHRLFADEPESVGGLDSGPSPYDFLSIALGACTSMTLRMYADRKGLSLGRVSVDVSHAKMHARDCAECTDEERDGGARIDRFERVISVEGKISQELRDKLAEIAGKCPVHRTLEAKAKVSTVVEAEGDGAG</sequence>
<keyword evidence="2" id="KW-0378">Hydrolase</keyword>
<dbReference type="Gene3D" id="3.30.300.20">
    <property type="match status" value="1"/>
</dbReference>
<dbReference type="SUPFAM" id="SSF53474">
    <property type="entry name" value="alpha/beta-Hydrolases"/>
    <property type="match status" value="1"/>
</dbReference>
<proteinExistence type="predicted"/>
<keyword evidence="3" id="KW-1185">Reference proteome</keyword>
<evidence type="ECO:0000313" key="2">
    <source>
        <dbReference type="EMBL" id="MCT7377993.1"/>
    </source>
</evidence>
<dbReference type="InterPro" id="IPR003718">
    <property type="entry name" value="OsmC/Ohr_fam"/>
</dbReference>
<dbReference type="GO" id="GO:0016787">
    <property type="term" value="F:hydrolase activity"/>
    <property type="evidence" value="ECO:0007669"/>
    <property type="project" value="UniProtKB-KW"/>
</dbReference>
<organism evidence="2 3">
    <name type="scientific">Chelativorans salis</name>
    <dbReference type="NCBI Taxonomy" id="2978478"/>
    <lineage>
        <taxon>Bacteria</taxon>
        <taxon>Pseudomonadati</taxon>
        <taxon>Pseudomonadota</taxon>
        <taxon>Alphaproteobacteria</taxon>
        <taxon>Hyphomicrobiales</taxon>
        <taxon>Phyllobacteriaceae</taxon>
        <taxon>Chelativorans</taxon>
    </lineage>
</organism>
<dbReference type="EMBL" id="JAOCZP010000010">
    <property type="protein sequence ID" value="MCT7377993.1"/>
    <property type="molecule type" value="Genomic_DNA"/>
</dbReference>